<organism evidence="2 3">
    <name type="scientific">Molorchus minor</name>
    <dbReference type="NCBI Taxonomy" id="1323400"/>
    <lineage>
        <taxon>Eukaryota</taxon>
        <taxon>Metazoa</taxon>
        <taxon>Ecdysozoa</taxon>
        <taxon>Arthropoda</taxon>
        <taxon>Hexapoda</taxon>
        <taxon>Insecta</taxon>
        <taxon>Pterygota</taxon>
        <taxon>Neoptera</taxon>
        <taxon>Endopterygota</taxon>
        <taxon>Coleoptera</taxon>
        <taxon>Polyphaga</taxon>
        <taxon>Cucujiformia</taxon>
        <taxon>Chrysomeloidea</taxon>
        <taxon>Cerambycidae</taxon>
        <taxon>Lamiinae</taxon>
        <taxon>Monochamini</taxon>
        <taxon>Molorchus</taxon>
    </lineage>
</organism>
<keyword evidence="3" id="KW-1185">Reference proteome</keyword>
<dbReference type="PANTHER" id="PTHR13958:SF3">
    <property type="entry name" value="CAP-GLY DOMAIN-CONTAINING PROTEIN-RELATED"/>
    <property type="match status" value="1"/>
</dbReference>
<comment type="caution">
    <text evidence="2">The sequence shown here is derived from an EMBL/GenBank/DDBJ whole genome shotgun (WGS) entry which is preliminary data.</text>
</comment>
<feature type="compositionally biased region" description="Polar residues" evidence="1">
    <location>
        <begin position="123"/>
        <end position="137"/>
    </location>
</feature>
<gene>
    <name evidence="2" type="ORF">NQ317_019265</name>
</gene>
<name>A0ABQ9JX54_9CUCU</name>
<evidence type="ECO:0000313" key="3">
    <source>
        <dbReference type="Proteomes" id="UP001162164"/>
    </source>
</evidence>
<accession>A0ABQ9JX54</accession>
<dbReference type="Proteomes" id="UP001162164">
    <property type="component" value="Unassembled WGS sequence"/>
</dbReference>
<sequence length="465" mass="52054">MVDQVDSSLKTSVSHITKSNNTTKSKAVSEQYLHRIDDYTPEFQSPSDLTKSRESIISRNSPSYNKQTKSFDKSPESGSSDIASKISSVSTRSDMSRRGLSSASKDYHSKSSTSVVTEIMSQAIDRSTQESTENNLKGNRRSKLSEKFSSLGISSASGFSKSESNLLNINTRRGCSKSDKLSEMPPLEEPKITLNVTKNKVGKFRNEEDSRKLMKNITLRSEKSMANADMSSTNEIHLKFEAEIHLLNDFNESLKQLSAVEKAFESLKTKHDNANTVNKILQNRDTQTSIQTKSSTATKATRSINAVPGHTRSDVSTINYSRGSAVDEDSSSINFDETISKLGEKSLVSTGGELSNLNKTTSSAIRSMPDLSNIENLQTSNFAEITLRMFEQLIKDEDVRLENLKTILKIREQALLDRTKGELAWLEIQRKHLRETGKLNEASQIKKKQRGILVNHQKERHEMQR</sequence>
<reference evidence="2" key="1">
    <citation type="journal article" date="2023" name="Insect Mol. Biol.">
        <title>Genome sequencing provides insights into the evolution of gene families encoding plant cell wall-degrading enzymes in longhorned beetles.</title>
        <authorList>
            <person name="Shin N.R."/>
            <person name="Okamura Y."/>
            <person name="Kirsch R."/>
            <person name="Pauchet Y."/>
        </authorList>
    </citation>
    <scope>NUCLEOTIDE SEQUENCE</scope>
    <source>
        <strain evidence="2">MMC_N1</strain>
    </source>
</reference>
<feature type="region of interest" description="Disordered" evidence="1">
    <location>
        <begin position="1"/>
        <end position="114"/>
    </location>
</feature>
<protein>
    <submittedName>
        <fullName evidence="2">Uncharacterized protein</fullName>
    </submittedName>
</protein>
<dbReference type="EMBL" id="JAPWTJ010000120">
    <property type="protein sequence ID" value="KAJ8982482.1"/>
    <property type="molecule type" value="Genomic_DNA"/>
</dbReference>
<feature type="compositionally biased region" description="Polar residues" evidence="1">
    <location>
        <begin position="1"/>
        <end position="28"/>
    </location>
</feature>
<feature type="compositionally biased region" description="Low complexity" evidence="1">
    <location>
        <begin position="77"/>
        <end position="90"/>
    </location>
</feature>
<proteinExistence type="predicted"/>
<feature type="region of interest" description="Disordered" evidence="1">
    <location>
        <begin position="123"/>
        <end position="142"/>
    </location>
</feature>
<evidence type="ECO:0000256" key="1">
    <source>
        <dbReference type="SAM" id="MobiDB-lite"/>
    </source>
</evidence>
<dbReference type="InterPro" id="IPR028750">
    <property type="entry name" value="CEP350/CC187"/>
</dbReference>
<dbReference type="PANTHER" id="PTHR13958">
    <property type="entry name" value="CENTROSOME-ASSOCIATED PROTEIN 350"/>
    <property type="match status" value="1"/>
</dbReference>
<evidence type="ECO:0000313" key="2">
    <source>
        <dbReference type="EMBL" id="KAJ8982482.1"/>
    </source>
</evidence>
<feature type="compositionally biased region" description="Polar residues" evidence="1">
    <location>
        <begin position="57"/>
        <end position="68"/>
    </location>
</feature>